<feature type="compositionally biased region" description="Basic and acidic residues" evidence="1">
    <location>
        <begin position="825"/>
        <end position="874"/>
    </location>
</feature>
<protein>
    <submittedName>
        <fullName evidence="2">Uncharacterized protein</fullName>
    </submittedName>
</protein>
<gene>
    <name evidence="2" type="ORF">MJAP1_000364</name>
</gene>
<feature type="compositionally biased region" description="Basic and acidic residues" evidence="1">
    <location>
        <begin position="1218"/>
        <end position="1229"/>
    </location>
</feature>
<feature type="compositionally biased region" description="Polar residues" evidence="1">
    <location>
        <begin position="1688"/>
        <end position="1698"/>
    </location>
</feature>
<reference evidence="2" key="1">
    <citation type="submission" date="2023-03" db="EMBL/GenBank/DDBJ databases">
        <title>Mating type loci evolution in Malassezia.</title>
        <authorList>
            <person name="Coelho M.A."/>
        </authorList>
    </citation>
    <scope>NUCLEOTIDE SEQUENCE</scope>
    <source>
        <strain evidence="2">CBS 9431</strain>
    </source>
</reference>
<feature type="region of interest" description="Disordered" evidence="1">
    <location>
        <begin position="429"/>
        <end position="508"/>
    </location>
</feature>
<feature type="region of interest" description="Disordered" evidence="1">
    <location>
        <begin position="693"/>
        <end position="1134"/>
    </location>
</feature>
<dbReference type="InterPro" id="IPR016193">
    <property type="entry name" value="Cytidine_deaminase-like"/>
</dbReference>
<feature type="region of interest" description="Disordered" evidence="1">
    <location>
        <begin position="333"/>
        <end position="360"/>
    </location>
</feature>
<feature type="region of interest" description="Disordered" evidence="1">
    <location>
        <begin position="1954"/>
        <end position="2006"/>
    </location>
</feature>
<dbReference type="EMBL" id="CP119958">
    <property type="protein sequence ID" value="WFD37420.1"/>
    <property type="molecule type" value="Genomic_DNA"/>
</dbReference>
<feature type="compositionally biased region" description="Low complexity" evidence="1">
    <location>
        <begin position="1847"/>
        <end position="1869"/>
    </location>
</feature>
<feature type="compositionally biased region" description="Basic and acidic residues" evidence="1">
    <location>
        <begin position="429"/>
        <end position="438"/>
    </location>
</feature>
<feature type="region of interest" description="Disordered" evidence="1">
    <location>
        <begin position="1262"/>
        <end position="1404"/>
    </location>
</feature>
<feature type="compositionally biased region" description="Polar residues" evidence="1">
    <location>
        <begin position="1972"/>
        <end position="1984"/>
    </location>
</feature>
<feature type="compositionally biased region" description="Low complexity" evidence="1">
    <location>
        <begin position="487"/>
        <end position="496"/>
    </location>
</feature>
<feature type="compositionally biased region" description="Basic and acidic residues" evidence="1">
    <location>
        <begin position="916"/>
        <end position="927"/>
    </location>
</feature>
<feature type="compositionally biased region" description="Polar residues" evidence="1">
    <location>
        <begin position="1549"/>
        <end position="1564"/>
    </location>
</feature>
<feature type="compositionally biased region" description="Low complexity" evidence="1">
    <location>
        <begin position="240"/>
        <end position="255"/>
    </location>
</feature>
<feature type="compositionally biased region" description="Polar residues" evidence="1">
    <location>
        <begin position="1627"/>
        <end position="1636"/>
    </location>
</feature>
<name>A0AAF0EV36_9BASI</name>
<feature type="region of interest" description="Disordered" evidence="1">
    <location>
        <begin position="1436"/>
        <end position="1896"/>
    </location>
</feature>
<feature type="compositionally biased region" description="Basic and acidic residues" evidence="1">
    <location>
        <begin position="948"/>
        <end position="964"/>
    </location>
</feature>
<dbReference type="RefSeq" id="XP_060120317.1">
    <property type="nucleotide sequence ID" value="XM_060264334.1"/>
</dbReference>
<keyword evidence="3" id="KW-1185">Reference proteome</keyword>
<feature type="compositionally biased region" description="Low complexity" evidence="1">
    <location>
        <begin position="1605"/>
        <end position="1615"/>
    </location>
</feature>
<feature type="region of interest" description="Disordered" evidence="1">
    <location>
        <begin position="219"/>
        <end position="276"/>
    </location>
</feature>
<feature type="compositionally biased region" description="Gly residues" evidence="1">
    <location>
        <begin position="2430"/>
        <end position="2440"/>
    </location>
</feature>
<accession>A0AAF0EV36</accession>
<dbReference type="GO" id="GO:0006139">
    <property type="term" value="P:nucleobase-containing compound metabolic process"/>
    <property type="evidence" value="ECO:0007669"/>
    <property type="project" value="UniProtKB-ARBA"/>
</dbReference>
<feature type="compositionally biased region" description="Low complexity" evidence="1">
    <location>
        <begin position="646"/>
        <end position="655"/>
    </location>
</feature>
<proteinExistence type="predicted"/>
<dbReference type="SUPFAM" id="SSF53927">
    <property type="entry name" value="Cytidine deaminase-like"/>
    <property type="match status" value="1"/>
</dbReference>
<dbReference type="Gene3D" id="3.40.140.10">
    <property type="entry name" value="Cytidine Deaminase, domain 2"/>
    <property type="match status" value="1"/>
</dbReference>
<feature type="region of interest" description="Disordered" evidence="1">
    <location>
        <begin position="182"/>
        <end position="202"/>
    </location>
</feature>
<feature type="compositionally biased region" description="Basic and acidic residues" evidence="1">
    <location>
        <begin position="219"/>
        <end position="234"/>
    </location>
</feature>
<feature type="region of interest" description="Disordered" evidence="1">
    <location>
        <begin position="2429"/>
        <end position="2453"/>
    </location>
</feature>
<feature type="region of interest" description="Disordered" evidence="1">
    <location>
        <begin position="1158"/>
        <end position="1233"/>
    </location>
</feature>
<feature type="region of interest" description="Disordered" evidence="1">
    <location>
        <begin position="609"/>
        <end position="655"/>
    </location>
</feature>
<sequence>MPSHKRGDKMRNAATQEALRSNMRYRHGAVITKGGKILGQGHNHIRTGFSGPLSAHDAVVLPGQRADAQACVNCAQEDSTSGRSSAAHSYFSMHAEMHAITSLLRGARPHVARSSVQLRPTSDSDADLSDHLASLAITSSRAAGAHSDCSRLSDAPTAASRVNAADVKTKTSGVLNRAIKNEVKKNQRHTRVPPTGAGRACGQWVGNQEAQRLKHEFQQRRAERLERRKQEKRERKARGARGASSSGSSSGESASDAYTTHSGESSGPSTPPHAARDEDVAQKLGAASETLASATMAYRRIRTSVRAHEATDSRLRGADLYVVRLLQDVESKAKAKEQRRRHQRAASLPTPPPPSVAPRYADSRPCWRCLEWMLWAGIKRVYWTNTEGEWHGGKVSTLLFGPEGPTASHPALVPVHLTQYEHAAAMLRAPRDERRPSEDASPFVSQRPGAGPTLPIARNPSAPIALDDFSADEEETHGAPSAPFYNLSQQRSQSRLYSPMRARPAPQNASSSHFVVMVPPADLPTESLPARSATIASHARRGILLPLYPTLGGQLYALAREYGLPSVGGISLYLLEDGHGGGGPRVGDATWAALWSAFFDEADEFDEPPALARESSDAELQRPSPLPYARRTAPLSPRRGLPRMPSNASFSSQRSTSAASFALENGRLPIVGRFEWAVDPQRARWWRSFIGQGSEQDSERSEPASAPLPARSLSGSGPKPLRLNSQLSPGTVRRTAPRELPHVPDSGPPSAPYTDATSAPFSDIPKPAEPASADAVLGTPFGNDEPSTSRAELPSQRAPSNASGQGRVPSGASARNERAPSALSARDERGPSALSTRDERGPSALSTRDERGPSALSTRDERVPSALSTRDERAPSALSTRDETQDETPAPKEHHTMSSTVASLSAAAQRFFGGRPQEDKRRSDDLAPARPAFAESVEKPQTPTSPTRDVEAARERVTEMERHSAQARRHAHRASVEVPKSVRRASARISEAVSNRPPATSTPPPESYAQEPEAPQDERTDTAPAADADEEQLHALRNTTAATRFGRLHKSPAPSERAQVGQHSIARKSIVRPPSRPTEGDIFGTAPEGVSSAENAQRRMGHQKGDSLRSPIVLGTQLPDAPKSEPQLDPVQLSRQSSVEFDNTLGDLQRALELLSPRQRSRASYVPRTSALARGPSFGSGPADAPNASPPKSRRLFADEGSNAELVPGLSPSAPVSEMRDGDATRESRPLSTGTPAYVRYGIADASTSSVIDKQPVDPRHAARFSQDQWSQDSHQHSLQMPAMRGAADAPSGAYTVPEVQPLNVPRRSELLDSQDDDAADSVGAAMQLDALDESMTQSEVTHDAPPPLPPKDTHDEPLENVLQGMNQSRAENAYAPRGEDEWAQWSAGASVAQPEPPAPAPALRVAEDAEQYVPESSVRMSNDAQQYVRVGEEHYIRPGDGGAPPIEVLQSAPTRETTAAEAQEVLTGPAPNSAQTDAPFAFPAQGTPSDVQPERSVPERDEASWAPEQGATLTPQPSQGAATLTPQPGQGAAMLAPQPVQGSPMHAQAQQTSPMLAQPQTSPLHAGPSDFSPNPSEIPSGGRFTPPSEPQVMSVMSPMSPNASKQSTFSTSSRSPRRLRHSASSDRLNTTNSPNGARGFLAKMSPKLKWGRKKKGEERKVPSVSAPIAAMPLPTSDEYSDAEANARLSTASVSSVSKGRGMTRSGVPYFDPTTLVRSPNLGGGGDTEYGQPNPVFRMNGASASLPTLLQNSPGNEPSVAQLRSPFSAGPHDADNSGVFPGGADIPSPELHQSALNTGQWGMPPQQPERWDAQPNVNTEVPAMPPSHSFSFDDPQHSVPLPSQYVAQQQAESRSAQQQAAEPRSAQEPWQEQGFGQTPRDAAPSSHGANAINAPGNYGSGVVHPVNTAGSAPAVAQGLSTGATNTAVAGSDAVGQAGHARAPNAMTSVEAPGQFAQDGAGMGSSALRSAENAGQSAADTTGSSGHRKTDSVSSVGRGALNSVTTMGPNASGSGAFGASSNAGSGALDTASDAGRGAFDTAGQAGSGAFGAAGHAGRGVSDAAGNVGGGAFDAAGNAGRGAFDTVGNVGGGAFNTAGNVGGGAFDTAGNVGGGALNTAGNVGRGTFDTVGNVGGGALSSAGNVGGDVFGAAGNVGRGSFDTAGNIGRGSFDTVGNVGRGSFDTVGNVGQGAMSTAGNVGSGAFNTAGNLGGGAANTAGNLGQGAFGAVGDTGRGAFGTAGNLGGGAVNTAGNVGSGAFNTAGNLGQGAFSTAGNLGGGAMNTAGNVGSGAFNTAGNLGGGAANTTGNLGQGAFGAVGDTGRGAFGTAGNLGGGAFNAAGNAGSGAFNAAGNAGSGAMGTAGHLGGGAMDAVGHAGRGGMHGIGQLGQGATNATGHAGHGIFNGAQNTMHSMEDGASSFAKKIPGMDKLPGSGGKESGGKGLFNSLTAGSFRKG</sequence>
<feature type="compositionally biased region" description="Basic and acidic residues" evidence="1">
    <location>
        <begin position="1493"/>
        <end position="1504"/>
    </location>
</feature>
<organism evidence="2 3">
    <name type="scientific">Malassezia japonica</name>
    <dbReference type="NCBI Taxonomy" id="223818"/>
    <lineage>
        <taxon>Eukaryota</taxon>
        <taxon>Fungi</taxon>
        <taxon>Dikarya</taxon>
        <taxon>Basidiomycota</taxon>
        <taxon>Ustilaginomycotina</taxon>
        <taxon>Malasseziomycetes</taxon>
        <taxon>Malasseziales</taxon>
        <taxon>Malasseziaceae</taxon>
        <taxon>Malassezia</taxon>
    </lineage>
</organism>
<evidence type="ECO:0000313" key="2">
    <source>
        <dbReference type="EMBL" id="WFD37420.1"/>
    </source>
</evidence>
<dbReference type="GeneID" id="85224013"/>
<feature type="compositionally biased region" description="Polar residues" evidence="1">
    <location>
        <begin position="1742"/>
        <end position="1756"/>
    </location>
</feature>
<dbReference type="Proteomes" id="UP001217754">
    <property type="component" value="Chromosome 1"/>
</dbReference>
<feature type="compositionally biased region" description="Polar residues" evidence="1">
    <location>
        <begin position="1512"/>
        <end position="1529"/>
    </location>
</feature>
<feature type="compositionally biased region" description="Polar residues" evidence="1">
    <location>
        <begin position="256"/>
        <end position="268"/>
    </location>
</feature>
<evidence type="ECO:0000313" key="3">
    <source>
        <dbReference type="Proteomes" id="UP001217754"/>
    </source>
</evidence>
<dbReference type="GO" id="GO:0003824">
    <property type="term" value="F:catalytic activity"/>
    <property type="evidence" value="ECO:0007669"/>
    <property type="project" value="InterPro"/>
</dbReference>
<evidence type="ECO:0000256" key="1">
    <source>
        <dbReference type="SAM" id="MobiDB-lite"/>
    </source>
</evidence>